<dbReference type="AlphaFoldDB" id="A0A6S8PHH2"/>
<evidence type="ECO:0000256" key="1">
    <source>
        <dbReference type="SAM" id="MobiDB-lite"/>
    </source>
</evidence>
<organism evidence="3">
    <name type="scientific">Dunaliella tertiolecta</name>
    <name type="common">Green alga</name>
    <dbReference type="NCBI Taxonomy" id="3047"/>
    <lineage>
        <taxon>Eukaryota</taxon>
        <taxon>Viridiplantae</taxon>
        <taxon>Chlorophyta</taxon>
        <taxon>core chlorophytes</taxon>
        <taxon>Chlorophyceae</taxon>
        <taxon>CS clade</taxon>
        <taxon>Chlamydomonadales</taxon>
        <taxon>Dunaliellaceae</taxon>
        <taxon>Dunaliella</taxon>
    </lineage>
</organism>
<evidence type="ECO:0000313" key="2">
    <source>
        <dbReference type="EMBL" id="CAE0505998.1"/>
    </source>
</evidence>
<evidence type="ECO:0000313" key="3">
    <source>
        <dbReference type="EMBL" id="CAE0505999.1"/>
    </source>
</evidence>
<feature type="compositionally biased region" description="Basic residues" evidence="1">
    <location>
        <begin position="24"/>
        <end position="33"/>
    </location>
</feature>
<sequence>MLSHFSSCNPVCHMRANRPQQLISHHRSHRRIHDKGSKPMAQTSRQASLYQQQPLEAPQQPELDLHQASSLLLAYESFQRATGRPMLDCKDLLAVPDRAWDMHCCLLLVDLSSQQHPQQQEAEAKDFADHITISYANAPACMLLQPSDATANSAANGPASPETGVGEQHSIPAYQSPHSTSNGCLEGSDFNKSGSGSSSSSSNCYHSNSLLGLPLSKVLRTQLPAASLQTRVLEPQESPHFWWHRSLHWATQGGSTLAADCLFLDVASPSGKVLKRALLFDSWTFEDGRVGRPLLPAILPSQVPVQGDLLSAEEDVRAQADAVRALKVQDGLGNKDPKVVSAVLKLQELKSKAASIHALLLAYTGGDGLEDRGQTPYTILQEL</sequence>
<accession>A0A6S8PHH2</accession>
<feature type="compositionally biased region" description="Low complexity" evidence="1">
    <location>
        <begin position="187"/>
        <end position="196"/>
    </location>
</feature>
<feature type="compositionally biased region" description="Polar residues" evidence="1">
    <location>
        <begin position="40"/>
        <end position="50"/>
    </location>
</feature>
<dbReference type="EMBL" id="HBIP01034517">
    <property type="protein sequence ID" value="CAE0505999.1"/>
    <property type="molecule type" value="Transcribed_RNA"/>
</dbReference>
<dbReference type="EMBL" id="HBIP01034516">
    <property type="protein sequence ID" value="CAE0505998.1"/>
    <property type="molecule type" value="Transcribed_RNA"/>
</dbReference>
<protein>
    <submittedName>
        <fullName evidence="3">Uncharacterized protein</fullName>
    </submittedName>
</protein>
<proteinExistence type="predicted"/>
<feature type="region of interest" description="Disordered" evidence="1">
    <location>
        <begin position="150"/>
        <end position="196"/>
    </location>
</feature>
<feature type="region of interest" description="Disordered" evidence="1">
    <location>
        <begin position="20"/>
        <end position="50"/>
    </location>
</feature>
<gene>
    <name evidence="2" type="ORF">DTER00134_LOCUS21071</name>
    <name evidence="3" type="ORF">DTER00134_LOCUS21072</name>
</gene>
<reference evidence="3" key="1">
    <citation type="submission" date="2021-01" db="EMBL/GenBank/DDBJ databases">
        <authorList>
            <person name="Corre E."/>
            <person name="Pelletier E."/>
            <person name="Niang G."/>
            <person name="Scheremetjew M."/>
            <person name="Finn R."/>
            <person name="Kale V."/>
            <person name="Holt S."/>
            <person name="Cochrane G."/>
            <person name="Meng A."/>
            <person name="Brown T."/>
            <person name="Cohen L."/>
        </authorList>
    </citation>
    <scope>NUCLEOTIDE SEQUENCE</scope>
    <source>
        <strain evidence="3">CCMP1320</strain>
    </source>
</reference>
<name>A0A6S8PHH2_DUNTE</name>